<keyword evidence="2" id="KW-1185">Reference proteome</keyword>
<dbReference type="PANTHER" id="PTHR13812">
    <property type="entry name" value="KETIMINE REDUCTASE MU-CRYSTALLIN"/>
    <property type="match status" value="1"/>
</dbReference>
<dbReference type="InterPro" id="IPR036291">
    <property type="entry name" value="NAD(P)-bd_dom_sf"/>
</dbReference>
<evidence type="ECO:0000313" key="1">
    <source>
        <dbReference type="EMBL" id="MFL9886719.1"/>
    </source>
</evidence>
<accession>A0ABW8ZU54</accession>
<reference evidence="1 2" key="1">
    <citation type="journal article" date="2024" name="Chem. Sci.">
        <title>Discovery of megapolipeptins by genome mining of a Burkholderiales bacteria collection.</title>
        <authorList>
            <person name="Paulo B.S."/>
            <person name="Recchia M.J.J."/>
            <person name="Lee S."/>
            <person name="Fergusson C.H."/>
            <person name="Romanowski S.B."/>
            <person name="Hernandez A."/>
            <person name="Krull N."/>
            <person name="Liu D.Y."/>
            <person name="Cavanagh H."/>
            <person name="Bos A."/>
            <person name="Gray C.A."/>
            <person name="Murphy B.T."/>
            <person name="Linington R.G."/>
            <person name="Eustaquio A.S."/>
        </authorList>
    </citation>
    <scope>NUCLEOTIDE SEQUENCE [LARGE SCALE GENOMIC DNA]</scope>
    <source>
        <strain evidence="1 2">RL16-012-BIC-B</strain>
    </source>
</reference>
<dbReference type="InterPro" id="IPR023401">
    <property type="entry name" value="ODC_N"/>
</dbReference>
<dbReference type="Gene3D" id="3.30.1780.10">
    <property type="entry name" value="ornithine cyclodeaminase, domain 1"/>
    <property type="match status" value="1"/>
</dbReference>
<dbReference type="Pfam" id="PF02423">
    <property type="entry name" value="OCD_Mu_crystall"/>
    <property type="match status" value="1"/>
</dbReference>
<dbReference type="PIRSF" id="PIRSF001439">
    <property type="entry name" value="CryM"/>
    <property type="match status" value="1"/>
</dbReference>
<dbReference type="InterPro" id="IPR003462">
    <property type="entry name" value="ODC_Mu_crystall"/>
</dbReference>
<dbReference type="RefSeq" id="WP_408330432.1">
    <property type="nucleotide sequence ID" value="NZ_JAQQFH010000015.1"/>
</dbReference>
<dbReference type="Gene3D" id="3.40.50.720">
    <property type="entry name" value="NAD(P)-binding Rossmann-like Domain"/>
    <property type="match status" value="1"/>
</dbReference>
<sequence length="325" mass="34550">MPPLYFDANDVLAHLDYPGCIMAVRDAMTSFTASAKEQPLRTAIEIEPGKVLGIMPGFLPSDERFGAKVLSVFEDHTRPGRSAHRGSIVLFNTADGTVECVADAEQITLIRTAAASAVATDALARPSAKRLVIFGCGAQARSHILAIQHVRSLREIVVWGRNKEVSDNFAERMKAETNLPIRSEADAKAAAANADIICTVTGAQTPILLGQWVRPGTHVNVVGSSHPGPVEIDDALVLASRFVVDSRRSALSAAAEYLKAKAAGLIDERHIVAEIGEVLLERVAGRTSESDITLYKSLGHVVQDLAAAAYIRTKAGLAAAKTPSA</sequence>
<proteinExistence type="predicted"/>
<dbReference type="EMBL" id="JAQQFN010000023">
    <property type="protein sequence ID" value="MFL9886719.1"/>
    <property type="molecule type" value="Genomic_DNA"/>
</dbReference>
<dbReference type="Proteomes" id="UP001629249">
    <property type="component" value="Unassembled WGS sequence"/>
</dbReference>
<dbReference type="PANTHER" id="PTHR13812:SF19">
    <property type="entry name" value="KETIMINE REDUCTASE MU-CRYSTALLIN"/>
    <property type="match status" value="1"/>
</dbReference>
<gene>
    <name evidence="1" type="ORF">PQR66_27000</name>
</gene>
<evidence type="ECO:0000313" key="2">
    <source>
        <dbReference type="Proteomes" id="UP001629249"/>
    </source>
</evidence>
<comment type="caution">
    <text evidence="1">The sequence shown here is derived from an EMBL/GenBank/DDBJ whole genome shotgun (WGS) entry which is preliminary data.</text>
</comment>
<protein>
    <submittedName>
        <fullName evidence="1">Ornithine cyclodeaminase family protein</fullName>
    </submittedName>
</protein>
<name>A0ABW8ZU54_9BURK</name>
<dbReference type="SUPFAM" id="SSF51735">
    <property type="entry name" value="NAD(P)-binding Rossmann-fold domains"/>
    <property type="match status" value="1"/>
</dbReference>
<organism evidence="1 2">
    <name type="scientific">Paraburkholderia agricolaris</name>
    <dbReference type="NCBI Taxonomy" id="2152888"/>
    <lineage>
        <taxon>Bacteria</taxon>
        <taxon>Pseudomonadati</taxon>
        <taxon>Pseudomonadota</taxon>
        <taxon>Betaproteobacteria</taxon>
        <taxon>Burkholderiales</taxon>
        <taxon>Burkholderiaceae</taxon>
        <taxon>Paraburkholderia</taxon>
    </lineage>
</organism>